<dbReference type="Gene3D" id="3.40.50.300">
    <property type="entry name" value="P-loop containing nucleotide triphosphate hydrolases"/>
    <property type="match status" value="2"/>
</dbReference>
<dbReference type="PANTHER" id="PTHR18934:SF145">
    <property type="entry name" value="ATP-DEPENDENT RNA HELICASE DHX57-RELATED"/>
    <property type="match status" value="1"/>
</dbReference>
<reference evidence="2 3" key="1">
    <citation type="journal article" date="2023" name="IMA Fungus">
        <title>Comparative genomic study of the Penicillium genus elucidates a diverse pangenome and 15 lateral gene transfer events.</title>
        <authorList>
            <person name="Petersen C."/>
            <person name="Sorensen T."/>
            <person name="Nielsen M.R."/>
            <person name="Sondergaard T.E."/>
            <person name="Sorensen J.L."/>
            <person name="Fitzpatrick D.A."/>
            <person name="Frisvad J.C."/>
            <person name="Nielsen K.L."/>
        </authorList>
    </citation>
    <scope>NUCLEOTIDE SEQUENCE [LARGE SCALE GENOMIC DNA]</scope>
    <source>
        <strain evidence="2 3">IBT 3361</strain>
    </source>
</reference>
<dbReference type="SUPFAM" id="SSF52540">
    <property type="entry name" value="P-loop containing nucleoside triphosphate hydrolases"/>
    <property type="match status" value="2"/>
</dbReference>
<gene>
    <name evidence="2" type="ORF">N7505_001767</name>
</gene>
<accession>A0ABQ8WY36</accession>
<keyword evidence="3" id="KW-1185">Reference proteome</keyword>
<dbReference type="Gene3D" id="1.20.120.1080">
    <property type="match status" value="1"/>
</dbReference>
<proteinExistence type="predicted"/>
<dbReference type="InterPro" id="IPR027417">
    <property type="entry name" value="P-loop_NTPase"/>
</dbReference>
<dbReference type="Proteomes" id="UP001220256">
    <property type="component" value="Unassembled WGS sequence"/>
</dbReference>
<evidence type="ECO:0000313" key="3">
    <source>
        <dbReference type="Proteomes" id="UP001220256"/>
    </source>
</evidence>
<evidence type="ECO:0000259" key="1">
    <source>
        <dbReference type="SMART" id="SM00847"/>
    </source>
</evidence>
<dbReference type="SMART" id="SM00847">
    <property type="entry name" value="HA2"/>
    <property type="match status" value="1"/>
</dbReference>
<dbReference type="EMBL" id="JAPVEB010000001">
    <property type="protein sequence ID" value="KAJ5283787.1"/>
    <property type="molecule type" value="Genomic_DNA"/>
</dbReference>
<sequence>MKKVCLFAQNEACFSTRRGVQLRLLQFSRRNIHTICSTTMPIRSSRKLRLLDPIIAGNQSALERHRPTMGAHYYTTRPPLLEALINQIVAKQNPADELPHDSQLARHSLSKNGHILGGEHGELKKSQAVSLENRVLAQLREDRSRSPNCEGDELSREAFREHGSRTSLALLENPLKSDMLSAQQSTSDQIPTVHHLIKGGLLSTINENARKVLENANRNMPLAEDFKRRYDELQSLMIPLDDPKYVARRTAKLPLFKHEADTCHGPGFQELTSKKLELPVRHFAKQILDVINSNTYSIIDWKRGSGKTTQDAIDNSTGVSCKVLCVHLKELEAVEVPIRVADERFEEPGDTTCSGLPDHIAPLGGSVTYCSRDALLRMLKNESSSLEQFSHVIFDDVHLRGFDLGPGMLLLKRFVERRKSTSASVPKVILMGSFAQIDSLCSYFGTESTDGTLLPAPHVTIPMGFPVEKYYLEEVIGNIAHALTPSIIRPLLLDDSNTRIFLNEHFKLFEKSEEVEINIASQRFLPRGLISATLLSLLSTTKTGSILVFVPENASIPTVIEQIKTFGPKLGIHFADKNRFRIIQLHKNTAKEEAKVNLGIPPGCRRLIIAKEESNFTIPDVKYVVDCGKSSLREYRNQKRSHDLERIRSTVGWSSQKVALQRAECAGRAQAGEYYFLGSKKCFDSLSPTISPRTWSGRSGLRQACLHVKRATSGTSPSIAELFAQTYKPPQESSVRAAVDDLKKLQVLDEEEELTALGHLVADLDMDPCFGKMVVLGIIFRCLDPMLILAGLGWNGLLLPRGLTGQFNFGHEADYPVATIQTFRAIRGMLHEGKLSAFTDEVSKDNISKLYHTVTPEIERIIKTLIAARLLPADSSYGDRGFYSATSNFNASSLDNALIRALLVQCLSSNLTVKSRKTVKKGKGLIESRDEGFIMVSNFEWPRGMETTTRVSPLAACLFGNKIEQEEDGVILDSWVKIKLQTVDGTENEVAKSLVQTHRVLNESLQTVFKILPCEERAGCNTRGNGQAYIAARNRLLKTIRKTLHAILHSGHPPLGIRKGI</sequence>
<comment type="caution">
    <text evidence="2">The sequence shown here is derived from an EMBL/GenBank/DDBJ whole genome shotgun (WGS) entry which is preliminary data.</text>
</comment>
<protein>
    <recommendedName>
        <fullName evidence="1">Helicase-associated domain-containing protein</fullName>
    </recommendedName>
</protein>
<dbReference type="InterPro" id="IPR007502">
    <property type="entry name" value="Helicase-assoc_dom"/>
</dbReference>
<dbReference type="PANTHER" id="PTHR18934">
    <property type="entry name" value="ATP-DEPENDENT RNA HELICASE"/>
    <property type="match status" value="1"/>
</dbReference>
<organism evidence="2 3">
    <name type="scientific">Penicillium chrysogenum</name>
    <name type="common">Penicillium notatum</name>
    <dbReference type="NCBI Taxonomy" id="5076"/>
    <lineage>
        <taxon>Eukaryota</taxon>
        <taxon>Fungi</taxon>
        <taxon>Dikarya</taxon>
        <taxon>Ascomycota</taxon>
        <taxon>Pezizomycotina</taxon>
        <taxon>Eurotiomycetes</taxon>
        <taxon>Eurotiomycetidae</taxon>
        <taxon>Eurotiales</taxon>
        <taxon>Aspergillaceae</taxon>
        <taxon>Penicillium</taxon>
        <taxon>Penicillium chrysogenum species complex</taxon>
    </lineage>
</organism>
<feature type="domain" description="Helicase-associated" evidence="1">
    <location>
        <begin position="737"/>
        <end position="850"/>
    </location>
</feature>
<name>A0ABQ8WY36_PENCH</name>
<evidence type="ECO:0000313" key="2">
    <source>
        <dbReference type="EMBL" id="KAJ5283787.1"/>
    </source>
</evidence>